<protein>
    <recommendedName>
        <fullName evidence="3">DUF3077 domain-containing protein</fullName>
    </recommendedName>
</protein>
<comment type="caution">
    <text evidence="1">The sequence shown here is derived from an EMBL/GenBank/DDBJ whole genome shotgun (WGS) entry which is preliminary data.</text>
</comment>
<organism evidence="1 2">
    <name type="scientific">Burkholderia contaminans</name>
    <dbReference type="NCBI Taxonomy" id="488447"/>
    <lineage>
        <taxon>Bacteria</taxon>
        <taxon>Pseudomonadati</taxon>
        <taxon>Pseudomonadota</taxon>
        <taxon>Betaproteobacteria</taxon>
        <taxon>Burkholderiales</taxon>
        <taxon>Burkholderiaceae</taxon>
        <taxon>Burkholderia</taxon>
        <taxon>Burkholderia cepacia complex</taxon>
    </lineage>
</organism>
<evidence type="ECO:0008006" key="3">
    <source>
        <dbReference type="Google" id="ProtNLM"/>
    </source>
</evidence>
<sequence>MSTVKSTSVPPARPDYTDPAFCSALMNDHWVTGDDSEFAKVPANLIADVYRASNAISTIARLVHNSSCEPEMSNAEPLGQAAHLGLLNAAELIGQYLTEVADRMLEGLQLAKHASESAEVRHD</sequence>
<dbReference type="AlphaFoldDB" id="A0AAP4QYV5"/>
<dbReference type="EMBL" id="JAUJQS010000004">
    <property type="protein sequence ID" value="MDN7564368.1"/>
    <property type="molecule type" value="Genomic_DNA"/>
</dbReference>
<gene>
    <name evidence="1" type="ORF">QZM56_07630</name>
</gene>
<dbReference type="Proteomes" id="UP001172109">
    <property type="component" value="Unassembled WGS sequence"/>
</dbReference>
<accession>A0AAP4QYV5</accession>
<reference evidence="1" key="1">
    <citation type="submission" date="2023-07" db="EMBL/GenBank/DDBJ databases">
        <title>A collection of bacterial strains from the Burkholderia cepacia Research Laboratory and Repository.</title>
        <authorList>
            <person name="Lipuma J."/>
            <person name="Spilker T."/>
            <person name="Caverly L."/>
        </authorList>
    </citation>
    <scope>NUCLEOTIDE SEQUENCE</scope>
    <source>
        <strain evidence="1">AU44979</strain>
    </source>
</reference>
<name>A0AAP4QYV5_9BURK</name>
<proteinExistence type="predicted"/>
<evidence type="ECO:0000313" key="1">
    <source>
        <dbReference type="EMBL" id="MDN7564368.1"/>
    </source>
</evidence>
<dbReference type="RefSeq" id="WP_105818615.1">
    <property type="nucleotide sequence ID" value="NZ_CADEUY010000005.1"/>
</dbReference>
<evidence type="ECO:0000313" key="2">
    <source>
        <dbReference type="Proteomes" id="UP001172109"/>
    </source>
</evidence>